<evidence type="ECO:0008006" key="4">
    <source>
        <dbReference type="Google" id="ProtNLM"/>
    </source>
</evidence>
<feature type="transmembrane region" description="Helical" evidence="1">
    <location>
        <begin position="12"/>
        <end position="35"/>
    </location>
</feature>
<gene>
    <name evidence="2" type="ORF">A3F00_03900</name>
</gene>
<keyword evidence="1" id="KW-0472">Membrane</keyword>
<dbReference type="Proteomes" id="UP000176527">
    <property type="component" value="Unassembled WGS sequence"/>
</dbReference>
<dbReference type="EMBL" id="MFDE01000026">
    <property type="protein sequence ID" value="OGE38224.1"/>
    <property type="molecule type" value="Genomic_DNA"/>
</dbReference>
<keyword evidence="1" id="KW-1133">Transmembrane helix</keyword>
<organism evidence="2 3">
    <name type="scientific">Candidatus Daviesbacteria bacterium RIFCSPHIGHO2_12_FULL_37_11</name>
    <dbReference type="NCBI Taxonomy" id="1797777"/>
    <lineage>
        <taxon>Bacteria</taxon>
        <taxon>Candidatus Daviesiibacteriota</taxon>
    </lineage>
</organism>
<evidence type="ECO:0000313" key="3">
    <source>
        <dbReference type="Proteomes" id="UP000176527"/>
    </source>
</evidence>
<accession>A0A1F5KBN0</accession>
<name>A0A1F5KBN0_9BACT</name>
<dbReference type="InterPro" id="IPR012902">
    <property type="entry name" value="N_methyl_site"/>
</dbReference>
<proteinExistence type="predicted"/>
<evidence type="ECO:0000256" key="1">
    <source>
        <dbReference type="SAM" id="Phobius"/>
    </source>
</evidence>
<keyword evidence="1" id="KW-0812">Transmembrane</keyword>
<evidence type="ECO:0000313" key="2">
    <source>
        <dbReference type="EMBL" id="OGE38224.1"/>
    </source>
</evidence>
<dbReference type="AlphaFoldDB" id="A0A1F5KBN0"/>
<reference evidence="2 3" key="1">
    <citation type="journal article" date="2016" name="Nat. Commun.">
        <title>Thousands of microbial genomes shed light on interconnected biogeochemical processes in an aquifer system.</title>
        <authorList>
            <person name="Anantharaman K."/>
            <person name="Brown C.T."/>
            <person name="Hug L.A."/>
            <person name="Sharon I."/>
            <person name="Castelle C.J."/>
            <person name="Probst A.J."/>
            <person name="Thomas B.C."/>
            <person name="Singh A."/>
            <person name="Wilkins M.J."/>
            <person name="Karaoz U."/>
            <person name="Brodie E.L."/>
            <person name="Williams K.H."/>
            <person name="Hubbard S.S."/>
            <person name="Banfield J.F."/>
        </authorList>
    </citation>
    <scope>NUCLEOTIDE SEQUENCE [LARGE SCALE GENOMIC DNA]</scope>
</reference>
<sequence>MKWTKNLSGGFTLVEMLITISVFIIVGVLLFSILVNSTGFFYQQSSRFNQGLGINDSLQNIRENIKEADLVSLSYPSTGTPEYSSNAANLILRFQSIDSSGNKIFNVFDYIVYTVSNGKLYFKVYPDTQNGSARKSADKILSHNVSAVKFEYLDTGNSAVAPDLADKVKVTLTLSQKAGLKFETNVATSEANLRND</sequence>
<comment type="caution">
    <text evidence="2">The sequence shown here is derived from an EMBL/GenBank/DDBJ whole genome shotgun (WGS) entry which is preliminary data.</text>
</comment>
<protein>
    <recommendedName>
        <fullName evidence="4">Type II secretion system protein J</fullName>
    </recommendedName>
</protein>
<dbReference type="PROSITE" id="PS00409">
    <property type="entry name" value="PROKAR_NTER_METHYL"/>
    <property type="match status" value="1"/>
</dbReference>